<evidence type="ECO:0000313" key="2">
    <source>
        <dbReference type="EMBL" id="KAG5668246.1"/>
    </source>
</evidence>
<dbReference type="EMBL" id="JADBJN010000004">
    <property type="protein sequence ID" value="KAG5668246.1"/>
    <property type="molecule type" value="Genomic_DNA"/>
</dbReference>
<protein>
    <submittedName>
        <fullName evidence="2">Uncharacterized protein</fullName>
    </submittedName>
</protein>
<dbReference type="AlphaFoldDB" id="A0A9J6BFG8"/>
<accession>A0A9J6BFG8</accession>
<name>A0A9J6BFG8_POLVA</name>
<sequence length="237" mass="27208">MAIRNFFGSDKFLGLFSLDSGGIIIGALGFFCGLVQFISQLVLLFSLLFVKDFCPQRHLLDETTNIGNLPQGTQQNIKDTFNYAQQGIQNLTRTVQDSYKNIKDTDYSCTFVSKIPLVLILLGLILINLFAIIAHYRLIRGIEENDHKRLRLARIFYLFYIGFRSILIIAFIIWGFFNTKMFWAAGVSLIFLFIDLYIYSVIDHLRNKYEHPPLNPPLHATQTTQVVRTRIAGTIDE</sequence>
<comment type="caution">
    <text evidence="2">The sequence shown here is derived from an EMBL/GenBank/DDBJ whole genome shotgun (WGS) entry which is preliminary data.</text>
</comment>
<organism evidence="2 3">
    <name type="scientific">Polypedilum vanderplanki</name>
    <name type="common">Sleeping chironomid midge</name>
    <dbReference type="NCBI Taxonomy" id="319348"/>
    <lineage>
        <taxon>Eukaryota</taxon>
        <taxon>Metazoa</taxon>
        <taxon>Ecdysozoa</taxon>
        <taxon>Arthropoda</taxon>
        <taxon>Hexapoda</taxon>
        <taxon>Insecta</taxon>
        <taxon>Pterygota</taxon>
        <taxon>Neoptera</taxon>
        <taxon>Endopterygota</taxon>
        <taxon>Diptera</taxon>
        <taxon>Nematocera</taxon>
        <taxon>Chironomoidea</taxon>
        <taxon>Chironomidae</taxon>
        <taxon>Chironominae</taxon>
        <taxon>Polypedilum</taxon>
        <taxon>Polypedilum</taxon>
    </lineage>
</organism>
<gene>
    <name evidence="2" type="ORF">PVAND_016193</name>
</gene>
<feature type="transmembrane region" description="Helical" evidence="1">
    <location>
        <begin position="115"/>
        <end position="134"/>
    </location>
</feature>
<evidence type="ECO:0000313" key="3">
    <source>
        <dbReference type="Proteomes" id="UP001107558"/>
    </source>
</evidence>
<evidence type="ECO:0000256" key="1">
    <source>
        <dbReference type="SAM" id="Phobius"/>
    </source>
</evidence>
<dbReference type="Proteomes" id="UP001107558">
    <property type="component" value="Chromosome 4"/>
</dbReference>
<reference evidence="2" key="1">
    <citation type="submission" date="2021-03" db="EMBL/GenBank/DDBJ databases">
        <title>Chromosome level genome of the anhydrobiotic midge Polypedilum vanderplanki.</title>
        <authorList>
            <person name="Yoshida Y."/>
            <person name="Kikawada T."/>
            <person name="Gusev O."/>
        </authorList>
    </citation>
    <scope>NUCLEOTIDE SEQUENCE</scope>
    <source>
        <strain evidence="2">NIAS01</strain>
        <tissue evidence="2">Whole body or cell culture</tissue>
    </source>
</reference>
<feature type="transmembrane region" description="Helical" evidence="1">
    <location>
        <begin position="155"/>
        <end position="176"/>
    </location>
</feature>
<keyword evidence="1" id="KW-0812">Transmembrane</keyword>
<proteinExistence type="predicted"/>
<keyword evidence="3" id="KW-1185">Reference proteome</keyword>
<feature type="transmembrane region" description="Helical" evidence="1">
    <location>
        <begin position="12"/>
        <end position="38"/>
    </location>
</feature>
<keyword evidence="1" id="KW-0472">Membrane</keyword>
<feature type="transmembrane region" description="Helical" evidence="1">
    <location>
        <begin position="182"/>
        <end position="202"/>
    </location>
</feature>
<keyword evidence="1" id="KW-1133">Transmembrane helix</keyword>